<evidence type="ECO:0000256" key="1">
    <source>
        <dbReference type="SAM" id="SignalP"/>
    </source>
</evidence>
<proteinExistence type="predicted"/>
<organism evidence="2 3">
    <name type="scientific">Ambispora leptoticha</name>
    <dbReference type="NCBI Taxonomy" id="144679"/>
    <lineage>
        <taxon>Eukaryota</taxon>
        <taxon>Fungi</taxon>
        <taxon>Fungi incertae sedis</taxon>
        <taxon>Mucoromycota</taxon>
        <taxon>Glomeromycotina</taxon>
        <taxon>Glomeromycetes</taxon>
        <taxon>Archaeosporales</taxon>
        <taxon>Ambisporaceae</taxon>
        <taxon>Ambispora</taxon>
    </lineage>
</organism>
<name>A0A9N9ENT2_9GLOM</name>
<dbReference type="PANTHER" id="PTHR33988:SF1">
    <property type="entry name" value="ENDORIBONUCLEASE MAZF7-RELATED"/>
    <property type="match status" value="1"/>
</dbReference>
<keyword evidence="3" id="KW-1185">Reference proteome</keyword>
<dbReference type="EMBL" id="CAJVPS010014360">
    <property type="protein sequence ID" value="CAG8681908.1"/>
    <property type="molecule type" value="Genomic_DNA"/>
</dbReference>
<dbReference type="InterPro" id="IPR003477">
    <property type="entry name" value="PemK-like"/>
</dbReference>
<sequence>LELRFLFLVLAPMALGLLIAYGREEELLEENKDYLDGRKTRGDEPALDLDNYQRVRGAIARISFSEIVFEEAIPIDQEFLPREQHDFRDLVKSLKGRKDAEEKKEKGDNEGVLEIVKDKKEGEDDPHYSALEEKINPSQRNWDDFMIDEPGIHPAVIISNNQQNLYSPLITIIPLTSQLDKVYPFEVLTEINRQKGKTLTDQITTIDKKRLGKYLGQLDKSVMKEIQEALHLTLAFDE</sequence>
<accession>A0A9N9ENT2</accession>
<dbReference type="GO" id="GO:0006402">
    <property type="term" value="P:mRNA catabolic process"/>
    <property type="evidence" value="ECO:0007669"/>
    <property type="project" value="TreeGrafter"/>
</dbReference>
<dbReference type="GO" id="GO:0003677">
    <property type="term" value="F:DNA binding"/>
    <property type="evidence" value="ECO:0007669"/>
    <property type="project" value="InterPro"/>
</dbReference>
<dbReference type="GO" id="GO:0016075">
    <property type="term" value="P:rRNA catabolic process"/>
    <property type="evidence" value="ECO:0007669"/>
    <property type="project" value="TreeGrafter"/>
</dbReference>
<evidence type="ECO:0000313" key="2">
    <source>
        <dbReference type="EMBL" id="CAG8681908.1"/>
    </source>
</evidence>
<reference evidence="2" key="1">
    <citation type="submission" date="2021-06" db="EMBL/GenBank/DDBJ databases">
        <authorList>
            <person name="Kallberg Y."/>
            <person name="Tangrot J."/>
            <person name="Rosling A."/>
        </authorList>
    </citation>
    <scope>NUCLEOTIDE SEQUENCE</scope>
    <source>
        <strain evidence="2">FL130A</strain>
    </source>
</reference>
<dbReference type="Pfam" id="PF02452">
    <property type="entry name" value="PemK_toxin"/>
    <property type="match status" value="1"/>
</dbReference>
<protein>
    <submittedName>
        <fullName evidence="2">11548_t:CDS:1</fullName>
    </submittedName>
</protein>
<comment type="caution">
    <text evidence="2">The sequence shown here is derived from an EMBL/GenBank/DDBJ whole genome shotgun (WGS) entry which is preliminary data.</text>
</comment>
<keyword evidence="1" id="KW-0732">Signal</keyword>
<feature type="non-terminal residue" evidence="2">
    <location>
        <position position="1"/>
    </location>
</feature>
<feature type="chain" id="PRO_5040497580" evidence="1">
    <location>
        <begin position="17"/>
        <end position="238"/>
    </location>
</feature>
<dbReference type="AlphaFoldDB" id="A0A9N9ENT2"/>
<feature type="signal peptide" evidence="1">
    <location>
        <begin position="1"/>
        <end position="16"/>
    </location>
</feature>
<dbReference type="GO" id="GO:0004521">
    <property type="term" value="F:RNA endonuclease activity"/>
    <property type="evidence" value="ECO:0007669"/>
    <property type="project" value="TreeGrafter"/>
</dbReference>
<dbReference type="OrthoDB" id="2348860at2759"/>
<gene>
    <name evidence="2" type="ORF">ALEPTO_LOCUS10883</name>
</gene>
<evidence type="ECO:0000313" key="3">
    <source>
        <dbReference type="Proteomes" id="UP000789508"/>
    </source>
</evidence>
<dbReference type="Gene3D" id="2.30.30.110">
    <property type="match status" value="1"/>
</dbReference>
<dbReference type="PANTHER" id="PTHR33988">
    <property type="entry name" value="ENDORIBONUCLEASE MAZF-RELATED"/>
    <property type="match status" value="1"/>
</dbReference>
<dbReference type="SUPFAM" id="SSF50118">
    <property type="entry name" value="Cell growth inhibitor/plasmid maintenance toxic component"/>
    <property type="match status" value="1"/>
</dbReference>
<dbReference type="Proteomes" id="UP000789508">
    <property type="component" value="Unassembled WGS sequence"/>
</dbReference>
<dbReference type="InterPro" id="IPR011067">
    <property type="entry name" value="Plasmid_toxin/cell-grow_inhib"/>
</dbReference>